<evidence type="ECO:0008006" key="4">
    <source>
        <dbReference type="Google" id="ProtNLM"/>
    </source>
</evidence>
<feature type="transmembrane region" description="Helical" evidence="1">
    <location>
        <begin position="135"/>
        <end position="155"/>
    </location>
</feature>
<keyword evidence="1" id="KW-0472">Membrane</keyword>
<gene>
    <name evidence="2" type="ORF">B1199_07325</name>
</gene>
<name>A0A244CRA0_PSEDV</name>
<protein>
    <recommendedName>
        <fullName evidence="4">DUF2878 domain-containing protein</fullName>
    </recommendedName>
</protein>
<evidence type="ECO:0000256" key="1">
    <source>
        <dbReference type="SAM" id="Phobius"/>
    </source>
</evidence>
<dbReference type="AlphaFoldDB" id="A0A244CRA0"/>
<dbReference type="InterPro" id="IPR021306">
    <property type="entry name" value="DUF2878"/>
</dbReference>
<feature type="transmembrane region" description="Helical" evidence="1">
    <location>
        <begin position="75"/>
        <end position="92"/>
    </location>
</feature>
<dbReference type="Proteomes" id="UP000194841">
    <property type="component" value="Unassembled WGS sequence"/>
</dbReference>
<keyword evidence="1" id="KW-1133">Transmembrane helix</keyword>
<dbReference type="RefSeq" id="WP_086743463.1">
    <property type="nucleotide sequence ID" value="NZ_MWPV01000002.1"/>
</dbReference>
<feature type="transmembrane region" description="Helical" evidence="1">
    <location>
        <begin position="48"/>
        <end position="69"/>
    </location>
</feature>
<evidence type="ECO:0000313" key="3">
    <source>
        <dbReference type="Proteomes" id="UP000194841"/>
    </source>
</evidence>
<keyword evidence="3" id="KW-1185">Reference proteome</keyword>
<reference evidence="2 3" key="1">
    <citation type="submission" date="2017-02" db="EMBL/GenBank/DDBJ databases">
        <title>Pseudoalteromonas ulvae TC14 Genome.</title>
        <authorList>
            <person name="Molmeret M."/>
        </authorList>
    </citation>
    <scope>NUCLEOTIDE SEQUENCE [LARGE SCALE GENOMIC DNA]</scope>
    <source>
        <strain evidence="2">TC14</strain>
    </source>
</reference>
<accession>A0A244CRA0</accession>
<organism evidence="2 3">
    <name type="scientific">Pseudoalteromonas ulvae</name>
    <dbReference type="NCBI Taxonomy" id="107327"/>
    <lineage>
        <taxon>Bacteria</taxon>
        <taxon>Pseudomonadati</taxon>
        <taxon>Pseudomonadota</taxon>
        <taxon>Gammaproteobacteria</taxon>
        <taxon>Alteromonadales</taxon>
        <taxon>Pseudoalteromonadaceae</taxon>
        <taxon>Pseudoalteromonas</taxon>
    </lineage>
</organism>
<dbReference type="OrthoDB" id="6522758at2"/>
<keyword evidence="1" id="KW-0812">Transmembrane</keyword>
<dbReference type="EMBL" id="MWPV01000002">
    <property type="protein sequence ID" value="OUL58157.1"/>
    <property type="molecule type" value="Genomic_DNA"/>
</dbReference>
<evidence type="ECO:0000313" key="2">
    <source>
        <dbReference type="EMBL" id="OUL58157.1"/>
    </source>
</evidence>
<comment type="caution">
    <text evidence="2">The sequence shown here is derived from an EMBL/GenBank/DDBJ whole genome shotgun (WGS) entry which is preliminary data.</text>
</comment>
<feature type="transmembrane region" description="Helical" evidence="1">
    <location>
        <begin position="6"/>
        <end position="36"/>
    </location>
</feature>
<proteinExistence type="predicted"/>
<feature type="transmembrane region" description="Helical" evidence="1">
    <location>
        <begin position="104"/>
        <end position="123"/>
    </location>
</feature>
<sequence length="173" mass="18968">MKPFLVINFIFFQVSWLLSANFTDEATAFLLLLLLSHFIISPSKLADLKVLAIAVIGCLVDQGLIYAQVINVGSTAIPAWLILLWCCFAVSLNHSFAWMQKLAVPYLVCIGAISGPASYYAALSLQAFDTSVATSYFLITFAIAWAVLLPMAVNFSRVSTMKMIKENKEASCV</sequence>
<dbReference type="Pfam" id="PF11086">
    <property type="entry name" value="DUF2878"/>
    <property type="match status" value="1"/>
</dbReference>